<name>A0A3B0VAV6_9ZZZZ</name>
<feature type="domain" description="ATP-grasp" evidence="4">
    <location>
        <begin position="120"/>
        <end position="324"/>
    </location>
</feature>
<proteinExistence type="predicted"/>
<keyword evidence="2" id="KW-0547">Nucleotide-binding</keyword>
<accession>A0A3B0VAV6</accession>
<protein>
    <submittedName>
        <fullName evidence="5">Argininosuccinate lyase</fullName>
        <ecNumber evidence="5">4.3.2.1</ecNumber>
    </submittedName>
</protein>
<dbReference type="GO" id="GO:0004056">
    <property type="term" value="F:argininosuccinate lyase activity"/>
    <property type="evidence" value="ECO:0007669"/>
    <property type="project" value="UniProtKB-EC"/>
</dbReference>
<dbReference type="InterPro" id="IPR052032">
    <property type="entry name" value="ATP-dep_AA_Ligase"/>
</dbReference>
<dbReference type="PANTHER" id="PTHR43585:SF2">
    <property type="entry name" value="ATP-GRASP ENZYME FSQD"/>
    <property type="match status" value="1"/>
</dbReference>
<evidence type="ECO:0000256" key="3">
    <source>
        <dbReference type="ARBA" id="ARBA00022840"/>
    </source>
</evidence>
<keyword evidence="3" id="KW-0067">ATP-binding</keyword>
<dbReference type="Gene3D" id="3.40.50.20">
    <property type="match status" value="1"/>
</dbReference>
<evidence type="ECO:0000256" key="1">
    <source>
        <dbReference type="ARBA" id="ARBA00022598"/>
    </source>
</evidence>
<gene>
    <name evidence="5" type="ORF">MNBD_CHLOROFLEXI01-4318</name>
</gene>
<dbReference type="GO" id="GO:0046872">
    <property type="term" value="F:metal ion binding"/>
    <property type="evidence" value="ECO:0007669"/>
    <property type="project" value="InterPro"/>
</dbReference>
<dbReference type="InterPro" id="IPR040570">
    <property type="entry name" value="LAL_C2"/>
</dbReference>
<dbReference type="Pfam" id="PF13535">
    <property type="entry name" value="ATP-grasp_4"/>
    <property type="match status" value="1"/>
</dbReference>
<dbReference type="SUPFAM" id="SSF56059">
    <property type="entry name" value="Glutathione synthetase ATP-binding domain-like"/>
    <property type="match status" value="1"/>
</dbReference>
<dbReference type="PANTHER" id="PTHR43585">
    <property type="entry name" value="FUMIPYRROLE BIOSYNTHESIS PROTEIN C"/>
    <property type="match status" value="1"/>
</dbReference>
<keyword evidence="5" id="KW-0456">Lyase</keyword>
<dbReference type="GO" id="GO:0005524">
    <property type="term" value="F:ATP binding"/>
    <property type="evidence" value="ECO:0007669"/>
    <property type="project" value="UniProtKB-KW"/>
</dbReference>
<dbReference type="GO" id="GO:0016874">
    <property type="term" value="F:ligase activity"/>
    <property type="evidence" value="ECO:0007669"/>
    <property type="project" value="UniProtKB-KW"/>
</dbReference>
<dbReference type="Gene3D" id="3.30.470.20">
    <property type="entry name" value="ATP-grasp fold, B domain"/>
    <property type="match status" value="1"/>
</dbReference>
<dbReference type="InterPro" id="IPR011761">
    <property type="entry name" value="ATP-grasp"/>
</dbReference>
<dbReference type="PROSITE" id="PS50975">
    <property type="entry name" value="ATP_GRASP"/>
    <property type="match status" value="1"/>
</dbReference>
<dbReference type="Pfam" id="PF18603">
    <property type="entry name" value="LAL_C2"/>
    <property type="match status" value="1"/>
</dbReference>
<evidence type="ECO:0000313" key="5">
    <source>
        <dbReference type="EMBL" id="VAW40715.1"/>
    </source>
</evidence>
<dbReference type="AlphaFoldDB" id="A0A3B0VAV6"/>
<keyword evidence="1" id="KW-0436">Ligase</keyword>
<reference evidence="5" key="1">
    <citation type="submission" date="2018-06" db="EMBL/GenBank/DDBJ databases">
        <authorList>
            <person name="Zhirakovskaya E."/>
        </authorList>
    </citation>
    <scope>NUCLEOTIDE SEQUENCE</scope>
</reference>
<dbReference type="EMBL" id="UOEU01000810">
    <property type="protein sequence ID" value="VAW40715.1"/>
    <property type="molecule type" value="Genomic_DNA"/>
</dbReference>
<dbReference type="EC" id="4.3.2.1" evidence="5"/>
<organism evidence="5">
    <name type="scientific">hydrothermal vent metagenome</name>
    <dbReference type="NCBI Taxonomy" id="652676"/>
    <lineage>
        <taxon>unclassified sequences</taxon>
        <taxon>metagenomes</taxon>
        <taxon>ecological metagenomes</taxon>
    </lineage>
</organism>
<sequence>MQMQTNSSEAKTILLLTTPQSYRAKSFLTAAKKLGLQIVQGVDLPQSLAEEWGVQLQLDFSQPETAVSHILQFAKERPLTAVLPVDDAGAVLAARASQALSLPHNNVGAAEAARDKLKMRQMLAAAGVNSPNFCPFALQEPTAHVVTQVTATLGYPAVVKPLYLNGSRGVMRVNDEAELAAAVARLRQMLPENGRFLVETYLPGVEVALEAVLENGRLHPLALFDKPDPLEGPFFEETIYVTPSRLPKAVQEQIVETAAAGAAALGLQLGSVHAELRVNGAEAWIVEVNGRSIGGLCSKTLRFDMGNMGDSELSLEELILRQASGLPVGHLQREQQASGVMMIPIPHGGILRGFSGMDAAKAVSGIDDVTITAPLNNRLVPLPEGESYLGFIFASGDSPKFVEDALRQAHGRLHFAIDEEIRLSVISSQQVSNQ</sequence>
<evidence type="ECO:0000256" key="2">
    <source>
        <dbReference type="ARBA" id="ARBA00022741"/>
    </source>
</evidence>
<evidence type="ECO:0000259" key="4">
    <source>
        <dbReference type="PROSITE" id="PS50975"/>
    </source>
</evidence>